<dbReference type="GO" id="GO:0009294">
    <property type="term" value="P:DNA-mediated transformation"/>
    <property type="evidence" value="ECO:0007669"/>
    <property type="project" value="InterPro"/>
</dbReference>
<dbReference type="Proteomes" id="UP000033980">
    <property type="component" value="Unassembled WGS sequence"/>
</dbReference>
<dbReference type="SUPFAM" id="SSF102405">
    <property type="entry name" value="MCP/YpsA-like"/>
    <property type="match status" value="1"/>
</dbReference>
<name>A0A0G1D601_9BACT</name>
<feature type="domain" description="Smf/DprA SLOG" evidence="2">
    <location>
        <begin position="7"/>
        <end position="212"/>
    </location>
</feature>
<accession>A0A0G1D601</accession>
<dbReference type="PANTHER" id="PTHR43022">
    <property type="entry name" value="PROTEIN SMF"/>
    <property type="match status" value="1"/>
</dbReference>
<dbReference type="Gene3D" id="3.40.50.450">
    <property type="match status" value="1"/>
</dbReference>
<dbReference type="AlphaFoldDB" id="A0A0G1D601"/>
<dbReference type="PATRIC" id="fig|1618390.3.peg.580"/>
<dbReference type="NCBIfam" id="TIGR00732">
    <property type="entry name" value="dprA"/>
    <property type="match status" value="1"/>
</dbReference>
<protein>
    <submittedName>
        <fullName evidence="3">Protecting protein DprA protein</fullName>
    </submittedName>
</protein>
<evidence type="ECO:0000256" key="1">
    <source>
        <dbReference type="ARBA" id="ARBA00006525"/>
    </source>
</evidence>
<comment type="caution">
    <text evidence="3">The sequence shown here is derived from an EMBL/GenBank/DDBJ whole genome shotgun (WGS) entry which is preliminary data.</text>
</comment>
<evidence type="ECO:0000313" key="3">
    <source>
        <dbReference type="EMBL" id="KKS93097.1"/>
    </source>
</evidence>
<evidence type="ECO:0000313" key="4">
    <source>
        <dbReference type="Proteomes" id="UP000033980"/>
    </source>
</evidence>
<dbReference type="Pfam" id="PF02481">
    <property type="entry name" value="DNA_processg_A"/>
    <property type="match status" value="1"/>
</dbReference>
<dbReference type="InterPro" id="IPR057666">
    <property type="entry name" value="DrpA_SLOG"/>
</dbReference>
<dbReference type="PANTHER" id="PTHR43022:SF1">
    <property type="entry name" value="PROTEIN SMF"/>
    <property type="match status" value="1"/>
</dbReference>
<sequence length="278" mass="30820">MELIREGWGADLKKIKPEVKNIFYKGQIDLLLDESPKLAIVGSRRMTDYGQRVIEKWVPVLVDKGVTIISGFMYGVDQTAHRVCLENGGKTIAVLGWGIDWPVKMEDEELYRKLVEVNSLILSEYPEKTKPERWMFPQRNRIVAGISDAVLVVEGSVKSGSMITAKLANKFGKKLLAVPGQVTSRVAEGTNGLIRDGKAKTVTSAGEVLREMGLSSGQLKLEMDEIKDPMILLLADSERTVDELSRLLRMEVAQVLGKLTELALCGMVDESGGKYRLI</sequence>
<gene>
    <name evidence="3" type="ORF">UV68_C0027G0005</name>
</gene>
<evidence type="ECO:0000259" key="2">
    <source>
        <dbReference type="Pfam" id="PF02481"/>
    </source>
</evidence>
<comment type="similarity">
    <text evidence="1">Belongs to the DprA/Smf family.</text>
</comment>
<dbReference type="EMBL" id="LCFK01000027">
    <property type="protein sequence ID" value="KKS93097.1"/>
    <property type="molecule type" value="Genomic_DNA"/>
</dbReference>
<organism evidence="3 4">
    <name type="scientific">Candidatus Collierbacteria bacterium GW2011_GWC2_43_12</name>
    <dbReference type="NCBI Taxonomy" id="1618390"/>
    <lineage>
        <taxon>Bacteria</taxon>
        <taxon>Candidatus Collieribacteriota</taxon>
    </lineage>
</organism>
<proteinExistence type="inferred from homology"/>
<reference evidence="3 4" key="1">
    <citation type="journal article" date="2015" name="Nature">
        <title>rRNA introns, odd ribosomes, and small enigmatic genomes across a large radiation of phyla.</title>
        <authorList>
            <person name="Brown C.T."/>
            <person name="Hug L.A."/>
            <person name="Thomas B.C."/>
            <person name="Sharon I."/>
            <person name="Castelle C.J."/>
            <person name="Singh A."/>
            <person name="Wilkins M.J."/>
            <person name="Williams K.H."/>
            <person name="Banfield J.F."/>
        </authorList>
    </citation>
    <scope>NUCLEOTIDE SEQUENCE [LARGE SCALE GENOMIC DNA]</scope>
</reference>
<dbReference type="InterPro" id="IPR003488">
    <property type="entry name" value="DprA"/>
</dbReference>